<evidence type="ECO:0000313" key="7">
    <source>
        <dbReference type="Proteomes" id="UP001642484"/>
    </source>
</evidence>
<evidence type="ECO:0000256" key="3">
    <source>
        <dbReference type="ARBA" id="ARBA00023242"/>
    </source>
</evidence>
<evidence type="ECO:0000313" key="6">
    <source>
        <dbReference type="EMBL" id="CAK9114307.1"/>
    </source>
</evidence>
<dbReference type="PANTHER" id="PTHR15464">
    <property type="entry name" value="TRANSCRIPTION FACTOR 19"/>
    <property type="match status" value="1"/>
</dbReference>
<feature type="region of interest" description="Disordered" evidence="4">
    <location>
        <begin position="63"/>
        <end position="364"/>
    </location>
</feature>
<evidence type="ECO:0000259" key="5">
    <source>
        <dbReference type="PROSITE" id="PS50222"/>
    </source>
</evidence>
<dbReference type="InterPro" id="IPR002048">
    <property type="entry name" value="EF_hand_dom"/>
</dbReference>
<keyword evidence="2" id="KW-0106">Calcium</keyword>
<feature type="region of interest" description="Disordered" evidence="4">
    <location>
        <begin position="1"/>
        <end position="28"/>
    </location>
</feature>
<dbReference type="InterPro" id="IPR011992">
    <property type="entry name" value="EF-hand-dom_pair"/>
</dbReference>
<evidence type="ECO:0000256" key="1">
    <source>
        <dbReference type="ARBA" id="ARBA00004123"/>
    </source>
</evidence>
<evidence type="ECO:0000256" key="2">
    <source>
        <dbReference type="ARBA" id="ARBA00022837"/>
    </source>
</evidence>
<evidence type="ECO:0000256" key="4">
    <source>
        <dbReference type="SAM" id="MobiDB-lite"/>
    </source>
</evidence>
<protein>
    <recommendedName>
        <fullName evidence="5">EF-hand domain-containing protein</fullName>
    </recommendedName>
</protein>
<dbReference type="PROSITE" id="PS00018">
    <property type="entry name" value="EF_HAND_1"/>
    <property type="match status" value="1"/>
</dbReference>
<dbReference type="InterPro" id="IPR042803">
    <property type="entry name" value="TCF19"/>
</dbReference>
<feature type="compositionally biased region" description="Acidic residues" evidence="4">
    <location>
        <begin position="224"/>
        <end position="233"/>
    </location>
</feature>
<keyword evidence="3" id="KW-0539">Nucleus</keyword>
<feature type="compositionally biased region" description="Acidic residues" evidence="4">
    <location>
        <begin position="276"/>
        <end position="286"/>
    </location>
</feature>
<dbReference type="SUPFAM" id="SSF47473">
    <property type="entry name" value="EF-hand"/>
    <property type="match status" value="1"/>
</dbReference>
<feature type="domain" description="EF-hand" evidence="5">
    <location>
        <begin position="939"/>
        <end position="974"/>
    </location>
</feature>
<accession>A0ABP0SPG4</accession>
<feature type="compositionally biased region" description="Basic and acidic residues" evidence="4">
    <location>
        <begin position="138"/>
        <end position="163"/>
    </location>
</feature>
<organism evidence="6 7">
    <name type="scientific">Durusdinium trenchii</name>
    <dbReference type="NCBI Taxonomy" id="1381693"/>
    <lineage>
        <taxon>Eukaryota</taxon>
        <taxon>Sar</taxon>
        <taxon>Alveolata</taxon>
        <taxon>Dinophyceae</taxon>
        <taxon>Suessiales</taxon>
        <taxon>Symbiodiniaceae</taxon>
        <taxon>Durusdinium</taxon>
    </lineage>
</organism>
<dbReference type="Proteomes" id="UP001642484">
    <property type="component" value="Unassembled WGS sequence"/>
</dbReference>
<feature type="compositionally biased region" description="Basic and acidic residues" evidence="4">
    <location>
        <begin position="171"/>
        <end position="191"/>
    </location>
</feature>
<feature type="compositionally biased region" description="Polar residues" evidence="4">
    <location>
        <begin position="63"/>
        <end position="74"/>
    </location>
</feature>
<dbReference type="PROSITE" id="PS50222">
    <property type="entry name" value="EF_HAND_2"/>
    <property type="match status" value="1"/>
</dbReference>
<name>A0ABP0SPG4_9DINO</name>
<dbReference type="InterPro" id="IPR018247">
    <property type="entry name" value="EF_Hand_1_Ca_BS"/>
</dbReference>
<feature type="compositionally biased region" description="Basic and acidic residues" evidence="4">
    <location>
        <begin position="102"/>
        <end position="128"/>
    </location>
</feature>
<dbReference type="Gene3D" id="1.10.238.10">
    <property type="entry name" value="EF-hand"/>
    <property type="match status" value="1"/>
</dbReference>
<keyword evidence="7" id="KW-1185">Reference proteome</keyword>
<gene>
    <name evidence="6" type="ORF">CCMP2556_LOCUS52860</name>
</gene>
<sequence>MANEKKISWRPPTPHADGVDPKTGLMPWVETKGSGKAAAVAKAMAMRLQKGKGKGMEGLQAINDQLRTQPTWNYTGEKPAAATPKKKTNKRKEAPDLTAEAYEEKNQRKAQQAKDRNTHMSDGTHDGEDTPEDATGAGEERTAEDGEDTAEAKEEMQKMDKKDRKDKKKHKDGDNAPAAKEETEVQEETTKTKKQKKQTAEAEETTEERKKDKKAKKKQKDEEGTPEANEETEVPEKTAKAKKQKKTTEPEEAVEETAEERKKDRKDKKKHKDEEGTPEANEETEVPEQTTKAKKQKKTAEVEEMEEERKKDRKDKKKHKDEEGAPEANEETEVPEETTKAKKHKKKADTEEGPWTAPNPSWLSSDIEGLFRPQLPGAILTLFASHASCFVWTQAGVVEKYLACKGQDAKRFQKPEKPKKEKTVEEQQKAAIQKTIKELEDLVFAKKSAAEVNEVISKKKSKVAALPSVVFVSPSVPEEPEPIKVVDDDAPETELDGDEGVIDLDGEALHLEWDEDLGQWIDPLDLAVAVQKEVIDDMVDSLLKKFASGGALLNDIQETVMNLAKLNHDLVPSEILDLAHRFQCGGGWGLERAIVKYWQENQDLRAAFPEIQDPTGIVIAATYVMPLPMLEDKTNKYPAIGQKKINGAASRMMIFFMALISMEVENRNPNEVNRTKISDNMNRFGDWKSWKKELASLGRMPLTAVEMRRYVDAVKAHKKDVKEWEQRMTSKEIVNARCNAEAWPVPSDLNLEAWLDQLVEEQRPLRCVNAEVQVKSIRMEVLQATETPGTGCNLHLEDLTLGAATLDPSEQISRDPTDAFLLKAADEGKRKMEARLQLGTMQMDCEAPGSQAASVLRPCRVEMSVAQYDNSTGGREIRVRLLTQAVDETGLTATVSSRMALRLQRAWQGLKAAREIPVGTSVASVKRDSSSKKARTANSHFDQIRILFDRLDADHSGMLEKKELHELLESIYGRFMTPKEIKIAADQLLHIISKGKELVSFEELQEFFSRDRGERAHKGQVVLCLNELTKPVSKPKVKDIWNELKKSIDESKSYNSSTISASTLQLYWVRTLENYNEAKKLWKELWKDCLGVSLEPRFQQWVLRGETPAIDMWSDPAMSTRMLSWSKEDPETTVHLDIAMDGLSVRLADTQHASSVPRAKLDLKDVYLKGGIRRGSSGIAALESGLKGSLQLSAEYWNQSLGITEPFVEPWRLQLSASPHLLCLRAEEHLVLNLTPPLIQALSVASNSLADAKDEGVELRHTETPVAVWVYNCTLCDVRVAVRNPEGERSAPVSISRWAYQEPVALELATKSAPLSVGTSSGWVLEMEMELRGGWWVRQELPFSTTGRRILRVERQNWLCVTFSVDARLLAPIVSLSGIGLLENMTSSNLTVCLGKDSEGKEQTLELEPYQLWNAGIGGGYEVTLPLDKHGHFKAKLPTDSDPLDDKEKLLERLAGFRFVLLAHEGRKKNEPRDRVVVCVPMLSVLNALPCEFECSVKNVRNVPHQFLMLSDAKSDGDRTWSTVVRCCGPRTDRPSADFPEPEPPQSGRHEAVIQEADTAEAHTQSLTPGQRLGFKDVDPDLQVEVVVRMAGFTYRAFVPAKCLKSKNAVMRACSDNAHLHFDLSARSLCLIAEDSAAPPLAMDLEWEMHGAVFLVYSRYWIADKTGWSLDICSANTEGKNLEFTEQARACEVPSTGAWKALGLEELDEDSKGQKPHLALMNLQWEQIQLRL</sequence>
<comment type="subcellular location">
    <subcellularLocation>
        <location evidence="1">Nucleus</location>
    </subcellularLocation>
</comment>
<feature type="compositionally biased region" description="Acidic residues" evidence="4">
    <location>
        <begin position="324"/>
        <end position="336"/>
    </location>
</feature>
<dbReference type="PANTHER" id="PTHR15464:SF1">
    <property type="entry name" value="TRANSCRIPTION FACTOR 19"/>
    <property type="match status" value="1"/>
</dbReference>
<comment type="caution">
    <text evidence="6">The sequence shown here is derived from an EMBL/GenBank/DDBJ whole genome shotgun (WGS) entry which is preliminary data.</text>
</comment>
<reference evidence="6 7" key="1">
    <citation type="submission" date="2024-02" db="EMBL/GenBank/DDBJ databases">
        <authorList>
            <person name="Chen Y."/>
            <person name="Shah S."/>
            <person name="Dougan E. K."/>
            <person name="Thang M."/>
            <person name="Chan C."/>
        </authorList>
    </citation>
    <scope>NUCLEOTIDE SEQUENCE [LARGE SCALE GENOMIC DNA]</scope>
</reference>
<proteinExistence type="predicted"/>
<dbReference type="EMBL" id="CAXAMN010027983">
    <property type="protein sequence ID" value="CAK9114307.1"/>
    <property type="molecule type" value="Genomic_DNA"/>
</dbReference>